<gene>
    <name evidence="2" type="ORF">K452DRAFT_294621</name>
</gene>
<evidence type="ECO:0000313" key="3">
    <source>
        <dbReference type="Proteomes" id="UP000799438"/>
    </source>
</evidence>
<proteinExistence type="predicted"/>
<dbReference type="PANTHER" id="PTHR35340:SF9">
    <property type="entry name" value="ASST-DOMAIN-CONTAINING PROTEIN"/>
    <property type="match status" value="1"/>
</dbReference>
<feature type="chain" id="PRO_5025540732" description="ASST-domain-containing protein" evidence="1">
    <location>
        <begin position="26"/>
        <end position="527"/>
    </location>
</feature>
<dbReference type="OrthoDB" id="5427350at2759"/>
<evidence type="ECO:0000256" key="1">
    <source>
        <dbReference type="SAM" id="SignalP"/>
    </source>
</evidence>
<dbReference type="PANTHER" id="PTHR35340">
    <property type="entry name" value="PQQ ENZYME REPEAT PROTEIN-RELATED"/>
    <property type="match status" value="1"/>
</dbReference>
<organism evidence="2 3">
    <name type="scientific">Aplosporella prunicola CBS 121167</name>
    <dbReference type="NCBI Taxonomy" id="1176127"/>
    <lineage>
        <taxon>Eukaryota</taxon>
        <taxon>Fungi</taxon>
        <taxon>Dikarya</taxon>
        <taxon>Ascomycota</taxon>
        <taxon>Pezizomycotina</taxon>
        <taxon>Dothideomycetes</taxon>
        <taxon>Dothideomycetes incertae sedis</taxon>
        <taxon>Botryosphaeriales</taxon>
        <taxon>Aplosporellaceae</taxon>
        <taxon>Aplosporella</taxon>
    </lineage>
</organism>
<evidence type="ECO:0008006" key="4">
    <source>
        <dbReference type="Google" id="ProtNLM"/>
    </source>
</evidence>
<reference evidence="2" key="1">
    <citation type="journal article" date="2020" name="Stud. Mycol.">
        <title>101 Dothideomycetes genomes: a test case for predicting lifestyles and emergence of pathogens.</title>
        <authorList>
            <person name="Haridas S."/>
            <person name="Albert R."/>
            <person name="Binder M."/>
            <person name="Bloem J."/>
            <person name="Labutti K."/>
            <person name="Salamov A."/>
            <person name="Andreopoulos B."/>
            <person name="Baker S."/>
            <person name="Barry K."/>
            <person name="Bills G."/>
            <person name="Bluhm B."/>
            <person name="Cannon C."/>
            <person name="Castanera R."/>
            <person name="Culley D."/>
            <person name="Daum C."/>
            <person name="Ezra D."/>
            <person name="Gonzalez J."/>
            <person name="Henrissat B."/>
            <person name="Kuo A."/>
            <person name="Liang C."/>
            <person name="Lipzen A."/>
            <person name="Lutzoni F."/>
            <person name="Magnuson J."/>
            <person name="Mondo S."/>
            <person name="Nolan M."/>
            <person name="Ohm R."/>
            <person name="Pangilinan J."/>
            <person name="Park H.-J."/>
            <person name="Ramirez L."/>
            <person name="Alfaro M."/>
            <person name="Sun H."/>
            <person name="Tritt A."/>
            <person name="Yoshinaga Y."/>
            <person name="Zwiers L.-H."/>
            <person name="Turgeon B."/>
            <person name="Goodwin S."/>
            <person name="Spatafora J."/>
            <person name="Crous P."/>
            <person name="Grigoriev I."/>
        </authorList>
    </citation>
    <scope>NUCLEOTIDE SEQUENCE</scope>
    <source>
        <strain evidence="2">CBS 121167</strain>
    </source>
</reference>
<name>A0A6A6BPF0_9PEZI</name>
<evidence type="ECO:0000313" key="2">
    <source>
        <dbReference type="EMBL" id="KAF2146009.1"/>
    </source>
</evidence>
<dbReference type="RefSeq" id="XP_033401721.1">
    <property type="nucleotide sequence ID" value="XM_033541717.1"/>
</dbReference>
<sequence length="527" mass="56669">MAFFSLRAAPRLLAAAFAFSSLAAAADNATEPLSTFYSRADLNAPALDCSLQKTDSVSPGYIFIAPYGASQSAPYIYDKSCNLVWSGYGIGGVEASHNLQVCSYNGADHLCFMQGNQLHGYARGHGTILDNTYTIVKSVGTGGNAPAVDMHEFNLIDEGKSALVTSYRQYPYDLSEYNITGGVGYVLEGIFQEIEVDTGKVLFDWHSSDHIPLNYSYVLPNSSDTAGTGLSPSVAWDYFHINAIDKSSYSNTYLISSRHTSSIYQLNSTDGSIIWKLSAGGLTDFDCTNFAFSYQHDVRYVSENTTHTVISLFDNASNNYNQTSDESSGMVISINHDEKTATLVSQFKAPVDGGLLSSSQGNMQTLPNGGAFNGWGSNNAITEYAADGTPVLHATFGNYPVMNYRAFSFNWTAAPTTTPALYAYAKNATAPTALYVSWNGATEVRTWRFFGGDSAAAVEKQIGETDKGGFETGFQTDGFSAYVYAEALDADGKSLGKSSVLQTFVPNALYADSCDDVSCPQATGYST</sequence>
<dbReference type="Pfam" id="PF14269">
    <property type="entry name" value="Arylsulfotran_2"/>
    <property type="match status" value="1"/>
</dbReference>
<keyword evidence="3" id="KW-1185">Reference proteome</keyword>
<keyword evidence="1" id="KW-0732">Signal</keyword>
<feature type="signal peptide" evidence="1">
    <location>
        <begin position="1"/>
        <end position="25"/>
    </location>
</feature>
<protein>
    <recommendedName>
        <fullName evidence="4">ASST-domain-containing protein</fullName>
    </recommendedName>
</protein>
<accession>A0A6A6BPF0</accession>
<dbReference type="AlphaFoldDB" id="A0A6A6BPF0"/>
<dbReference type="InterPro" id="IPR039535">
    <property type="entry name" value="ASST-like"/>
</dbReference>
<dbReference type="GeneID" id="54299214"/>
<dbReference type="EMBL" id="ML995476">
    <property type="protein sequence ID" value="KAF2146009.1"/>
    <property type="molecule type" value="Genomic_DNA"/>
</dbReference>
<dbReference type="InterPro" id="IPR053143">
    <property type="entry name" value="Arylsulfate_ST"/>
</dbReference>
<dbReference type="Proteomes" id="UP000799438">
    <property type="component" value="Unassembled WGS sequence"/>
</dbReference>